<dbReference type="RefSeq" id="XP_003725938.1">
    <property type="nucleotide sequence ID" value="XM_003725890.3"/>
</dbReference>
<organism evidence="2 3">
    <name type="scientific">Strongylocentrotus purpuratus</name>
    <name type="common">Purple sea urchin</name>
    <dbReference type="NCBI Taxonomy" id="7668"/>
    <lineage>
        <taxon>Eukaryota</taxon>
        <taxon>Metazoa</taxon>
        <taxon>Echinodermata</taxon>
        <taxon>Eleutherozoa</taxon>
        <taxon>Echinozoa</taxon>
        <taxon>Echinoidea</taxon>
        <taxon>Euechinoidea</taxon>
        <taxon>Echinacea</taxon>
        <taxon>Camarodonta</taxon>
        <taxon>Echinidea</taxon>
        <taxon>Strongylocentrotidae</taxon>
        <taxon>Strongylocentrotus</taxon>
    </lineage>
</organism>
<feature type="region of interest" description="Disordered" evidence="1">
    <location>
        <begin position="332"/>
        <end position="379"/>
    </location>
</feature>
<feature type="compositionally biased region" description="Polar residues" evidence="1">
    <location>
        <begin position="200"/>
        <end position="212"/>
    </location>
</feature>
<dbReference type="OrthoDB" id="10425544at2759"/>
<dbReference type="Proteomes" id="UP000007110">
    <property type="component" value="Unassembled WGS sequence"/>
</dbReference>
<feature type="compositionally biased region" description="Low complexity" evidence="1">
    <location>
        <begin position="343"/>
        <end position="379"/>
    </location>
</feature>
<reference evidence="3" key="1">
    <citation type="submission" date="2015-02" db="EMBL/GenBank/DDBJ databases">
        <title>Genome sequencing for Strongylocentrotus purpuratus.</title>
        <authorList>
            <person name="Murali S."/>
            <person name="Liu Y."/>
            <person name="Vee V."/>
            <person name="English A."/>
            <person name="Wang M."/>
            <person name="Skinner E."/>
            <person name="Han Y."/>
            <person name="Muzny D.M."/>
            <person name="Worley K.C."/>
            <person name="Gibbs R.A."/>
        </authorList>
    </citation>
    <scope>NUCLEOTIDE SEQUENCE</scope>
</reference>
<sequence length="395" mass="44624">MVSAIAKESLSKMGFKERRGILFQEVAELRSDLDNIKDAHQLVRKEIKGIRRAMNLLIASYHGQKAEGNITPNRQLLTEQDQMLRLPTEYSRDIDMESICTDLPMLEPLSDDDVLFGEYQDHVTSDLEEQFRLSSFQRRQSYQFGSPSPENTYNVRRTSPTRASIQFGKDFGMCSPGFGTPESSRRPQLASMPEDDQEQSDYMTTESDTPVSEISEDRDSFTSLQESHECHHSSRQHMYSERARSLKRRSTMDTIDANSLRWSSQRDCEAKEYVSESIAKERLNPGRKRQPMLCRGNTQPNLFGTHAPNHIGSPMNSRKFSLVPSLPLDGRNEMPLRFQTPFTGSKSPTSPRSPSSPRSGLMGSPLTSRRASAAAAAAAAFTKHPNHLRRVADMV</sequence>
<feature type="region of interest" description="Disordered" evidence="1">
    <location>
        <begin position="168"/>
        <end position="214"/>
    </location>
</feature>
<dbReference type="OMA" id="QESHECH"/>
<reference evidence="2" key="2">
    <citation type="submission" date="2021-01" db="UniProtKB">
        <authorList>
            <consortium name="EnsemblMetazoa"/>
        </authorList>
    </citation>
    <scope>IDENTIFICATION</scope>
</reference>
<evidence type="ECO:0000313" key="3">
    <source>
        <dbReference type="Proteomes" id="UP000007110"/>
    </source>
</evidence>
<dbReference type="AlphaFoldDB" id="A0A7M7GH51"/>
<protein>
    <submittedName>
        <fullName evidence="2">Uncharacterized protein</fullName>
    </submittedName>
</protein>
<dbReference type="GeneID" id="755699"/>
<accession>A0A7M7GH51</accession>
<dbReference type="InParanoid" id="A0A7M7GH51"/>
<dbReference type="EnsemblMetazoa" id="XM_003725890">
    <property type="protein sequence ID" value="XP_003725938"/>
    <property type="gene ID" value="LOC755699"/>
</dbReference>
<keyword evidence="3" id="KW-1185">Reference proteome</keyword>
<evidence type="ECO:0000256" key="1">
    <source>
        <dbReference type="SAM" id="MobiDB-lite"/>
    </source>
</evidence>
<evidence type="ECO:0000313" key="2">
    <source>
        <dbReference type="EnsemblMetazoa" id="XP_003725938"/>
    </source>
</evidence>
<dbReference type="KEGG" id="spu:755699"/>
<proteinExistence type="predicted"/>
<name>A0A7M7GH51_STRPU</name>